<dbReference type="InterPro" id="IPR007138">
    <property type="entry name" value="ABM_dom"/>
</dbReference>
<dbReference type="PANTHER" id="PTHR34474:SF2">
    <property type="entry name" value="SIGNAL TRANSDUCTION PROTEIN TRAP"/>
    <property type="match status" value="1"/>
</dbReference>
<evidence type="ECO:0000313" key="4">
    <source>
        <dbReference type="Proteomes" id="UP000244240"/>
    </source>
</evidence>
<gene>
    <name evidence="3" type="ORF">C8P63_11481</name>
</gene>
<evidence type="ECO:0000256" key="1">
    <source>
        <dbReference type="SAM" id="MobiDB-lite"/>
    </source>
</evidence>
<feature type="region of interest" description="Disordered" evidence="1">
    <location>
        <begin position="74"/>
        <end position="97"/>
    </location>
</feature>
<name>A0A2T6BS76_9BACL</name>
<dbReference type="EMBL" id="QBKR01000014">
    <property type="protein sequence ID" value="PTX58899.1"/>
    <property type="molecule type" value="Genomic_DNA"/>
</dbReference>
<accession>A0A2T6BS76</accession>
<dbReference type="InterPro" id="IPR011008">
    <property type="entry name" value="Dimeric_a/b-barrel"/>
</dbReference>
<protein>
    <submittedName>
        <fullName evidence="3">Heme-degrading monooxygenase HmoA</fullName>
    </submittedName>
</protein>
<organism evidence="3 4">
    <name type="scientific">Melghirimyces profundicolus</name>
    <dbReference type="NCBI Taxonomy" id="1242148"/>
    <lineage>
        <taxon>Bacteria</taxon>
        <taxon>Bacillati</taxon>
        <taxon>Bacillota</taxon>
        <taxon>Bacilli</taxon>
        <taxon>Bacillales</taxon>
        <taxon>Thermoactinomycetaceae</taxon>
        <taxon>Melghirimyces</taxon>
    </lineage>
</organism>
<dbReference type="AlphaFoldDB" id="A0A2T6BS76"/>
<dbReference type="Pfam" id="PF03992">
    <property type="entry name" value="ABM"/>
    <property type="match status" value="1"/>
</dbReference>
<comment type="caution">
    <text evidence="3">The sequence shown here is derived from an EMBL/GenBank/DDBJ whole genome shotgun (WGS) entry which is preliminary data.</text>
</comment>
<proteinExistence type="predicted"/>
<keyword evidence="4" id="KW-1185">Reference proteome</keyword>
<keyword evidence="3" id="KW-0560">Oxidoreductase</keyword>
<dbReference type="OrthoDB" id="384737at2"/>
<dbReference type="Gene3D" id="3.30.70.100">
    <property type="match status" value="1"/>
</dbReference>
<dbReference type="SUPFAM" id="SSF54909">
    <property type="entry name" value="Dimeric alpha+beta barrel"/>
    <property type="match status" value="1"/>
</dbReference>
<dbReference type="InterPro" id="IPR050404">
    <property type="entry name" value="Heme-degrading_MO"/>
</dbReference>
<dbReference type="PROSITE" id="PS51725">
    <property type="entry name" value="ABM"/>
    <property type="match status" value="1"/>
</dbReference>
<reference evidence="3 4" key="1">
    <citation type="submission" date="2018-04" db="EMBL/GenBank/DDBJ databases">
        <title>Genomic Encyclopedia of Archaeal and Bacterial Type Strains, Phase II (KMG-II): from individual species to whole genera.</title>
        <authorList>
            <person name="Goeker M."/>
        </authorList>
    </citation>
    <scope>NUCLEOTIDE SEQUENCE [LARGE SCALE GENOMIC DNA]</scope>
    <source>
        <strain evidence="3 4">DSM 45787</strain>
    </source>
</reference>
<dbReference type="Proteomes" id="UP000244240">
    <property type="component" value="Unassembled WGS sequence"/>
</dbReference>
<evidence type="ECO:0000313" key="3">
    <source>
        <dbReference type="EMBL" id="PTX58899.1"/>
    </source>
</evidence>
<sequence>MYQVNNRIRVDSREHMETLVERFRQSPARMEKVPGFVSFRLLKAEDGTHLVAETVFESKEDFIRWTESEHFAQAHGERKRSEQGRNAATEGFEVLLP</sequence>
<feature type="compositionally biased region" description="Basic and acidic residues" evidence="1">
    <location>
        <begin position="74"/>
        <end position="83"/>
    </location>
</feature>
<keyword evidence="3" id="KW-0503">Monooxygenase</keyword>
<evidence type="ECO:0000259" key="2">
    <source>
        <dbReference type="PROSITE" id="PS51725"/>
    </source>
</evidence>
<dbReference type="GO" id="GO:0004497">
    <property type="term" value="F:monooxygenase activity"/>
    <property type="evidence" value="ECO:0007669"/>
    <property type="project" value="UniProtKB-KW"/>
</dbReference>
<dbReference type="RefSeq" id="WP_108024098.1">
    <property type="nucleotide sequence ID" value="NZ_QBKR01000014.1"/>
</dbReference>
<dbReference type="PANTHER" id="PTHR34474">
    <property type="entry name" value="SIGNAL TRANSDUCTION PROTEIN TRAP"/>
    <property type="match status" value="1"/>
</dbReference>
<feature type="domain" description="ABM" evidence="2">
    <location>
        <begin position="2"/>
        <end position="92"/>
    </location>
</feature>